<comment type="caution">
    <text evidence="2">The sequence shown here is derived from an EMBL/GenBank/DDBJ whole genome shotgun (WGS) entry which is preliminary data.</text>
</comment>
<gene>
    <name evidence="2" type="ORF">E5288_WYG002146</name>
</gene>
<name>A0A6B0SBB1_9CETA</name>
<evidence type="ECO:0000313" key="2">
    <source>
        <dbReference type="EMBL" id="MXQ97276.1"/>
    </source>
</evidence>
<dbReference type="EMBL" id="VBQZ03000186">
    <property type="protein sequence ID" value="MXQ97276.1"/>
    <property type="molecule type" value="Genomic_DNA"/>
</dbReference>
<reference evidence="2" key="1">
    <citation type="submission" date="2019-10" db="EMBL/GenBank/DDBJ databases">
        <title>The sequence and de novo assembly of the wild yak genome.</title>
        <authorList>
            <person name="Liu Y."/>
        </authorList>
    </citation>
    <scope>NUCLEOTIDE SEQUENCE [LARGE SCALE GENOMIC DNA]</scope>
    <source>
        <strain evidence="2">WY2019</strain>
    </source>
</reference>
<organism evidence="2 3">
    <name type="scientific">Bos mutus</name>
    <name type="common">wild yak</name>
    <dbReference type="NCBI Taxonomy" id="72004"/>
    <lineage>
        <taxon>Eukaryota</taxon>
        <taxon>Metazoa</taxon>
        <taxon>Chordata</taxon>
        <taxon>Craniata</taxon>
        <taxon>Vertebrata</taxon>
        <taxon>Euteleostomi</taxon>
        <taxon>Mammalia</taxon>
        <taxon>Eutheria</taxon>
        <taxon>Laurasiatheria</taxon>
        <taxon>Artiodactyla</taxon>
        <taxon>Ruminantia</taxon>
        <taxon>Pecora</taxon>
        <taxon>Bovidae</taxon>
        <taxon>Bovinae</taxon>
        <taxon>Bos</taxon>
    </lineage>
</organism>
<dbReference type="AlphaFoldDB" id="A0A6B0SBB1"/>
<evidence type="ECO:0000313" key="3">
    <source>
        <dbReference type="Proteomes" id="UP000322234"/>
    </source>
</evidence>
<proteinExistence type="predicted"/>
<dbReference type="Proteomes" id="UP000322234">
    <property type="component" value="Unassembled WGS sequence"/>
</dbReference>
<feature type="region of interest" description="Disordered" evidence="1">
    <location>
        <begin position="1"/>
        <end position="30"/>
    </location>
</feature>
<protein>
    <submittedName>
        <fullName evidence="2">Uncharacterized protein</fullName>
    </submittedName>
</protein>
<evidence type="ECO:0000256" key="1">
    <source>
        <dbReference type="SAM" id="MobiDB-lite"/>
    </source>
</evidence>
<feature type="compositionally biased region" description="Basic residues" evidence="1">
    <location>
        <begin position="13"/>
        <end position="30"/>
    </location>
</feature>
<sequence>MLGMSRSQMHCGVRSRKRPPLQQATRKRRTSITVDIPAREFRFALSDASVFVQAPGTVVAPLAYREHKAVSMTWHKLEPMGQLMHNKLKHQC</sequence>
<keyword evidence="3" id="KW-1185">Reference proteome</keyword>
<accession>A0A6B0SBB1</accession>